<feature type="transmembrane region" description="Helical" evidence="1">
    <location>
        <begin position="58"/>
        <end position="79"/>
    </location>
</feature>
<protein>
    <submittedName>
        <fullName evidence="2">Uncharacterized protein</fullName>
    </submittedName>
</protein>
<name>A0A0F8XL88_9ZZZZ</name>
<gene>
    <name evidence="2" type="ORF">LCGC14_2929960</name>
</gene>
<reference evidence="2" key="1">
    <citation type="journal article" date="2015" name="Nature">
        <title>Complex archaea that bridge the gap between prokaryotes and eukaryotes.</title>
        <authorList>
            <person name="Spang A."/>
            <person name="Saw J.H."/>
            <person name="Jorgensen S.L."/>
            <person name="Zaremba-Niedzwiedzka K."/>
            <person name="Martijn J."/>
            <person name="Lind A.E."/>
            <person name="van Eijk R."/>
            <person name="Schleper C."/>
            <person name="Guy L."/>
            <person name="Ettema T.J."/>
        </authorList>
    </citation>
    <scope>NUCLEOTIDE SEQUENCE</scope>
</reference>
<evidence type="ECO:0000313" key="2">
    <source>
        <dbReference type="EMBL" id="KKK69847.1"/>
    </source>
</evidence>
<proteinExistence type="predicted"/>
<accession>A0A0F8XL88</accession>
<dbReference type="EMBL" id="LAZR01058459">
    <property type="protein sequence ID" value="KKK69847.1"/>
    <property type="molecule type" value="Genomic_DNA"/>
</dbReference>
<keyword evidence="1" id="KW-0812">Transmembrane</keyword>
<comment type="caution">
    <text evidence="2">The sequence shown here is derived from an EMBL/GenBank/DDBJ whole genome shotgun (WGS) entry which is preliminary data.</text>
</comment>
<keyword evidence="1" id="KW-1133">Transmembrane helix</keyword>
<keyword evidence="1" id="KW-0472">Membrane</keyword>
<evidence type="ECO:0000256" key="1">
    <source>
        <dbReference type="SAM" id="Phobius"/>
    </source>
</evidence>
<dbReference type="AlphaFoldDB" id="A0A0F8XL88"/>
<sequence length="85" mass="8702">MGDNSLKGQSNDCNDSCNLLRGSCSRTSPTKGVETSCVGASNNAGGVDEMSPMDRGTLSLLAVTSGTVPPSAAIITFFMEGALWL</sequence>
<organism evidence="2">
    <name type="scientific">marine sediment metagenome</name>
    <dbReference type="NCBI Taxonomy" id="412755"/>
    <lineage>
        <taxon>unclassified sequences</taxon>
        <taxon>metagenomes</taxon>
        <taxon>ecological metagenomes</taxon>
    </lineage>
</organism>